<dbReference type="AlphaFoldDB" id="A0AAI9X1T9"/>
<dbReference type="InterPro" id="IPR002110">
    <property type="entry name" value="Ankyrin_rpt"/>
</dbReference>
<evidence type="ECO:0000313" key="5">
    <source>
        <dbReference type="EMBL" id="KAJ9480836.1"/>
    </source>
</evidence>
<accession>A0AAI9X1T9</accession>
<keyword evidence="1" id="KW-0677">Repeat</keyword>
<dbReference type="PROSITE" id="PS50297">
    <property type="entry name" value="ANK_REP_REGION"/>
    <property type="match status" value="1"/>
</dbReference>
<dbReference type="PANTHER" id="PTHR24198">
    <property type="entry name" value="ANKYRIN REPEAT AND PROTEIN KINASE DOMAIN-CONTAINING PROTEIN"/>
    <property type="match status" value="1"/>
</dbReference>
<dbReference type="PROSITE" id="PS50088">
    <property type="entry name" value="ANK_REPEAT"/>
    <property type="match status" value="1"/>
</dbReference>
<proteinExistence type="predicted"/>
<dbReference type="Gene3D" id="1.25.40.20">
    <property type="entry name" value="Ankyrin repeat-containing domain"/>
    <property type="match status" value="2"/>
</dbReference>
<dbReference type="PANTHER" id="PTHR24198:SF165">
    <property type="entry name" value="ANKYRIN REPEAT-CONTAINING PROTEIN-RELATED"/>
    <property type="match status" value="1"/>
</dbReference>
<evidence type="ECO:0000256" key="1">
    <source>
        <dbReference type="ARBA" id="ARBA00022737"/>
    </source>
</evidence>
<protein>
    <recommendedName>
        <fullName evidence="4">F-box domain-containing protein</fullName>
    </recommendedName>
</protein>
<dbReference type="InterPro" id="IPR036770">
    <property type="entry name" value="Ankyrin_rpt-contain_sf"/>
</dbReference>
<evidence type="ECO:0000256" key="3">
    <source>
        <dbReference type="PROSITE-ProRule" id="PRU00023"/>
    </source>
</evidence>
<name>A0AAI9X1T9_PENTH</name>
<dbReference type="PROSITE" id="PS50181">
    <property type="entry name" value="FBOX"/>
    <property type="match status" value="1"/>
</dbReference>
<organism evidence="5 6">
    <name type="scientific">Penicillium thymicola</name>
    <dbReference type="NCBI Taxonomy" id="293382"/>
    <lineage>
        <taxon>Eukaryota</taxon>
        <taxon>Fungi</taxon>
        <taxon>Dikarya</taxon>
        <taxon>Ascomycota</taxon>
        <taxon>Pezizomycotina</taxon>
        <taxon>Eurotiomycetes</taxon>
        <taxon>Eurotiomycetidae</taxon>
        <taxon>Eurotiales</taxon>
        <taxon>Aspergillaceae</taxon>
        <taxon>Penicillium</taxon>
    </lineage>
</organism>
<evidence type="ECO:0000259" key="4">
    <source>
        <dbReference type="PROSITE" id="PS50181"/>
    </source>
</evidence>
<dbReference type="EMBL" id="LACB01001062">
    <property type="protein sequence ID" value="KAJ9480836.1"/>
    <property type="molecule type" value="Genomic_DNA"/>
</dbReference>
<gene>
    <name evidence="5" type="ORF">VN97_g12689</name>
</gene>
<dbReference type="SUPFAM" id="SSF48403">
    <property type="entry name" value="Ankyrin repeat"/>
    <property type="match status" value="2"/>
</dbReference>
<dbReference type="Pfam" id="PF12796">
    <property type="entry name" value="Ank_2"/>
    <property type="match status" value="1"/>
</dbReference>
<feature type="domain" description="F-box" evidence="4">
    <location>
        <begin position="1"/>
        <end position="46"/>
    </location>
</feature>
<keyword evidence="2 3" id="KW-0040">ANK repeat</keyword>
<feature type="repeat" description="ANK" evidence="3">
    <location>
        <begin position="605"/>
        <end position="631"/>
    </location>
</feature>
<dbReference type="SMART" id="SM00248">
    <property type="entry name" value="ANK"/>
    <property type="match status" value="7"/>
</dbReference>
<reference evidence="5" key="1">
    <citation type="submission" date="2015-06" db="EMBL/GenBank/DDBJ databases">
        <authorList>
            <person name="Nguyen H."/>
        </authorList>
    </citation>
    <scope>NUCLEOTIDE SEQUENCE</scope>
    <source>
        <strain evidence="5">DAOM 180753</strain>
    </source>
</reference>
<reference evidence="5" key="2">
    <citation type="journal article" date="2016" name="Fungal Biol.">
        <title>Ochratoxin A production by Penicillium thymicola.</title>
        <authorList>
            <person name="Nguyen H.D.T."/>
            <person name="McMullin D.R."/>
            <person name="Ponomareva E."/>
            <person name="Riley R."/>
            <person name="Pomraning K.R."/>
            <person name="Baker S.E."/>
            <person name="Seifert K.A."/>
        </authorList>
    </citation>
    <scope>NUCLEOTIDE SEQUENCE</scope>
    <source>
        <strain evidence="5">DAOM 180753</strain>
    </source>
</reference>
<dbReference type="InterPro" id="IPR001810">
    <property type="entry name" value="F-box_dom"/>
</dbReference>
<evidence type="ECO:0000256" key="2">
    <source>
        <dbReference type="ARBA" id="ARBA00023043"/>
    </source>
</evidence>
<evidence type="ECO:0000313" key="6">
    <source>
        <dbReference type="Proteomes" id="UP001227192"/>
    </source>
</evidence>
<dbReference type="Proteomes" id="UP001227192">
    <property type="component" value="Unassembled WGS sequence"/>
</dbReference>
<dbReference type="GO" id="GO:0005737">
    <property type="term" value="C:cytoplasm"/>
    <property type="evidence" value="ECO:0007669"/>
    <property type="project" value="TreeGrafter"/>
</dbReference>
<comment type="caution">
    <text evidence="5">The sequence shown here is derived from an EMBL/GenBank/DDBJ whole genome shotgun (WGS) entry which is preliminary data.</text>
</comment>
<keyword evidence="6" id="KW-1185">Reference proteome</keyword>
<sequence length="745" mass="84193">MHFLSLPTEILELITIELDYASEVNSLSQTCQRLHGVADHRLYVDFAKECSPRGLDRVVQNDNADALYRLLVNGISFDQYYRATGHPTPLRLTVEKDLSNVAKLLVVYLEVLLGNGKSEYRFLPGNPGYREYEDDLEWALHLTAAKGSLGVLKAIASSLIVKWWQNASALAYAVRWGQLASARYLIEEAGVNVNTKVVVHGFLGSVLAESAYEGDLEMAKLLVEAGADLKRPEFDNFMKSPFYIAAARNHDTVVQYLTEKGMCFSPVQPYDIHDLEEYASLPNYTISRIVGGDAIRALMASPSYNWQARGSLLSVAAACGDKSLYEEILSRRDPYHNQQHLVTDFGVAVFHRHTNFVRYLVAEITKLGDTFWQKSWSKLISYTTRYENVSAFDILLDYGPPENQAEASKGWLKNLLSEAVDYPEHTKILSEHGYLDTIKDIKILKDLFTCAFASDDFSFVWRLLEISGFRPLDTFYGLDFEFQEMSVLRIAAYYAPVGIFKELLAADNLTLDPSDAMHRSAMVSAALGTNFDVLDFFLEKGFEVNSLYEMDAPNRDRPAEALIIQVASVYPGPDRFITKEIREGITTTIEYLLDNGAGIDTENSEGRTALSIALEVGNFELARILCSRGADPLVGLQSQSNASGLERLIQLFERSEYDLRFLDMFQAFLELMAARGYQGDDFLRLMPNNEGTLARPRLTSQLANSLAVKGPIDLPYFEDKIYVRWSHFFLIKELRKQYWRSVYLL</sequence>